<dbReference type="Proteomes" id="UP000492821">
    <property type="component" value="Unassembled WGS sequence"/>
</dbReference>
<dbReference type="Gene3D" id="3.30.60.60">
    <property type="entry name" value="N-acetyl transferase-like"/>
    <property type="match status" value="1"/>
</dbReference>
<proteinExistence type="inferred from homology"/>
<dbReference type="InterPro" id="IPR016197">
    <property type="entry name" value="Chromo-like_dom_sf"/>
</dbReference>
<organism evidence="8 9">
    <name type="scientific">Panagrellus redivivus</name>
    <name type="common">Microworm</name>
    <dbReference type="NCBI Taxonomy" id="6233"/>
    <lineage>
        <taxon>Eukaryota</taxon>
        <taxon>Metazoa</taxon>
        <taxon>Ecdysozoa</taxon>
        <taxon>Nematoda</taxon>
        <taxon>Chromadorea</taxon>
        <taxon>Rhabditida</taxon>
        <taxon>Tylenchina</taxon>
        <taxon>Panagrolaimomorpha</taxon>
        <taxon>Panagrolaimoidea</taxon>
        <taxon>Panagrolaimidae</taxon>
        <taxon>Panagrellus</taxon>
    </lineage>
</organism>
<feature type="transmembrane region" description="Helical" evidence="6">
    <location>
        <begin position="688"/>
        <end position="711"/>
    </location>
</feature>
<evidence type="ECO:0000256" key="4">
    <source>
        <dbReference type="ARBA" id="ARBA00022990"/>
    </source>
</evidence>
<feature type="domain" description="MYST-type HAT" evidence="7">
    <location>
        <begin position="145"/>
        <end position="411"/>
    </location>
</feature>
<protein>
    <recommendedName>
        <fullName evidence="2">histone acetyltransferase</fullName>
        <ecNumber evidence="2">2.3.1.48</ecNumber>
    </recommendedName>
</protein>
<dbReference type="PROSITE" id="PS51726">
    <property type="entry name" value="MYST_HAT"/>
    <property type="match status" value="1"/>
</dbReference>
<keyword evidence="6" id="KW-1133">Transmembrane helix</keyword>
<feature type="transmembrane region" description="Helical" evidence="6">
    <location>
        <begin position="572"/>
        <end position="593"/>
    </location>
</feature>
<feature type="transmembrane region" description="Helical" evidence="6">
    <location>
        <begin position="662"/>
        <end position="681"/>
    </location>
</feature>
<dbReference type="InterPro" id="IPR050603">
    <property type="entry name" value="MYST_HAT"/>
</dbReference>
<dbReference type="AlphaFoldDB" id="A0A7E4V3J5"/>
<evidence type="ECO:0000256" key="2">
    <source>
        <dbReference type="ARBA" id="ARBA00013184"/>
    </source>
</evidence>
<dbReference type="GO" id="GO:0006355">
    <property type="term" value="P:regulation of DNA-templated transcription"/>
    <property type="evidence" value="ECO:0007669"/>
    <property type="project" value="InterPro"/>
</dbReference>
<dbReference type="SUPFAM" id="SSF55729">
    <property type="entry name" value="Acyl-CoA N-acyltransferases (Nat)"/>
    <property type="match status" value="1"/>
</dbReference>
<dbReference type="GO" id="GO:0004402">
    <property type="term" value="F:histone acetyltransferase activity"/>
    <property type="evidence" value="ECO:0007669"/>
    <property type="project" value="InterPro"/>
</dbReference>
<evidence type="ECO:0000313" key="8">
    <source>
        <dbReference type="Proteomes" id="UP000492821"/>
    </source>
</evidence>
<dbReference type="PANTHER" id="PTHR10615">
    <property type="entry name" value="HISTONE ACETYLTRANSFERASE"/>
    <property type="match status" value="1"/>
</dbReference>
<dbReference type="Gene3D" id="3.40.630.30">
    <property type="match status" value="1"/>
</dbReference>
<dbReference type="Pfam" id="PF00149">
    <property type="entry name" value="Metallophos"/>
    <property type="match status" value="1"/>
</dbReference>
<evidence type="ECO:0000256" key="3">
    <source>
        <dbReference type="ARBA" id="ARBA00022679"/>
    </source>
</evidence>
<evidence type="ECO:0000259" key="7">
    <source>
        <dbReference type="PROSITE" id="PS51726"/>
    </source>
</evidence>
<evidence type="ECO:0000256" key="5">
    <source>
        <dbReference type="PIRSR" id="PIRSR602717-51"/>
    </source>
</evidence>
<keyword evidence="4" id="KW-0007">Acetylation</keyword>
<sequence>MASPSRSELSLYCLLDALPRVKDENGNTNGFIDFTGKKLKVGLRVPVRMIGTGQFHDADIRAVRPSKTIRDHFDYYVHFVGYNKRLDAWYPDEALNMKAVQAPRKARFSQAHGHGESNRFTMPALEYAPATEEDNFVHKKDEPEEKIRNIDLVCLNGWKMVPWYFSPYPEAFSKVECMFLCSWCLSYWVGVPQLKMHMSMCPAFGPPGKMVYKKEKLAVFKIDGAEDKTYVRNLCLLSKLFLDHKTVDFDTTPFLFYVLCHCDEETGCFDIVGYFSKERNTAEDTNLACILILPPYQKEGYGRFLIEFSYMLSKIEKRTGTPEKPLSDLGLLSYRSYWIYAIIEVVIEQYPHDGTAASLIDYIGQDMPLDCNLGKLIERTRIKKDDIISTLTSYGVVRQTIRGPQIMLTIPMVEKYFKHKNTKIHPDPRCFDHALHLEETKKDNDPPLSRDFQLTTPDISSICAHLAQHHANVVAEKQLVLHQRRDSRDSFGVNTPADNRIPVPSDSCPTSSFNIPRSNHLPTFRRHLTTLAMAIGSRTSHLLQIQSPVKETKPGNGYFLGLTGFGITWERFIYWCASLFVFYHGIGFVGGFYSSNGQGYEIGNRRRLISVLRLELWMAWLTVPIYLHLFSFFHALPKNGTSHECGRIRWRRQLDVTRRKCFLGFALVMILAHATYMYFFLPFNVPYVIYWPSALCLGLWMHLFFFSMAFLSGNAFVEVLNKCQNGRLFVSTLCRFKLFNKLITDRQFQVATTIVLTVLLSTVQWYSSDKVVVKKLTMKLPRYPSGKAPISIALLTDLHGGSMVFKDQIANVVDLTNALNQPETPLDAVFIVGDIIDAPRELIEERIEPLRHLQSVLGTFAVSGNHEYYYGNYDEWRKLYKNYGIRLLHNEAINMLDAICLVGLDDISAEKSGIRGEAMDPTVLSTCPKNLSTVVLEHNPAGAKKILAAAKVMKHSVDAILSGHTHGGQYYILVPYVYWLLPYLYGNYSINDGATQLFVSAGTLYQAAPMKMVGRSEIWHITFTGIAN</sequence>
<dbReference type="InterPro" id="IPR029052">
    <property type="entry name" value="Metallo-depent_PP-like"/>
</dbReference>
<evidence type="ECO:0000256" key="6">
    <source>
        <dbReference type="SAM" id="Phobius"/>
    </source>
</evidence>
<dbReference type="Pfam" id="PF17772">
    <property type="entry name" value="zf-MYST"/>
    <property type="match status" value="1"/>
</dbReference>
<feature type="active site" description="Proton donor/acceptor" evidence="5">
    <location>
        <position position="323"/>
    </location>
</feature>
<dbReference type="Gene3D" id="3.60.21.10">
    <property type="match status" value="1"/>
</dbReference>
<dbReference type="EC" id="2.3.1.48" evidence="2"/>
<reference evidence="8" key="1">
    <citation type="journal article" date="2013" name="Genetics">
        <title>The draft genome and transcriptome of Panagrellus redivivus are shaped by the harsh demands of a free-living lifestyle.</title>
        <authorList>
            <person name="Srinivasan J."/>
            <person name="Dillman A.R."/>
            <person name="Macchietto M.G."/>
            <person name="Heikkinen L."/>
            <person name="Lakso M."/>
            <person name="Fracchia K.M."/>
            <person name="Antoshechkin I."/>
            <person name="Mortazavi A."/>
            <person name="Wong G."/>
            <person name="Sternberg P.W."/>
        </authorList>
    </citation>
    <scope>NUCLEOTIDE SEQUENCE [LARGE SCALE GENOMIC DNA]</scope>
    <source>
        <strain evidence="8">MT8872</strain>
    </source>
</reference>
<dbReference type="InterPro" id="IPR040706">
    <property type="entry name" value="Zf-MYST"/>
</dbReference>
<evidence type="ECO:0000256" key="1">
    <source>
        <dbReference type="ARBA" id="ARBA00010107"/>
    </source>
</evidence>
<dbReference type="GO" id="GO:0016787">
    <property type="term" value="F:hydrolase activity"/>
    <property type="evidence" value="ECO:0007669"/>
    <property type="project" value="InterPro"/>
</dbReference>
<accession>A0A7E4V3J5</accession>
<evidence type="ECO:0000313" key="9">
    <source>
        <dbReference type="WBParaSite" id="Pan_g16123.t1"/>
    </source>
</evidence>
<comment type="similarity">
    <text evidence="1">Belongs to the MYST (SAS/MOZ) family.</text>
</comment>
<dbReference type="SUPFAM" id="SSF54160">
    <property type="entry name" value="Chromo domain-like"/>
    <property type="match status" value="1"/>
</dbReference>
<keyword evidence="3" id="KW-0808">Transferase</keyword>
<dbReference type="Pfam" id="PF11717">
    <property type="entry name" value="Tudor-knot"/>
    <property type="match status" value="1"/>
</dbReference>
<dbReference type="InterPro" id="IPR025995">
    <property type="entry name" value="Tudor-knot"/>
</dbReference>
<dbReference type="InterPro" id="IPR016181">
    <property type="entry name" value="Acyl_CoA_acyltransferase"/>
</dbReference>
<dbReference type="CDD" id="cd07385">
    <property type="entry name" value="MPP_YkuE_C"/>
    <property type="match status" value="1"/>
</dbReference>
<dbReference type="Gene3D" id="2.30.30.140">
    <property type="match status" value="1"/>
</dbReference>
<reference evidence="9" key="2">
    <citation type="submission" date="2020-10" db="UniProtKB">
        <authorList>
            <consortium name="WormBaseParasite"/>
        </authorList>
    </citation>
    <scope>IDENTIFICATION</scope>
</reference>
<keyword evidence="6" id="KW-0812">Transmembrane</keyword>
<dbReference type="Pfam" id="PF01853">
    <property type="entry name" value="MOZ_SAS"/>
    <property type="match status" value="1"/>
</dbReference>
<dbReference type="InterPro" id="IPR002717">
    <property type="entry name" value="HAT_MYST-type"/>
</dbReference>
<dbReference type="WBParaSite" id="Pan_g16123.t1">
    <property type="protein sequence ID" value="Pan_g16123.t1"/>
    <property type="gene ID" value="Pan_g16123"/>
</dbReference>
<dbReference type="SUPFAM" id="SSF56300">
    <property type="entry name" value="Metallo-dependent phosphatases"/>
    <property type="match status" value="1"/>
</dbReference>
<keyword evidence="8" id="KW-1185">Reference proteome</keyword>
<feature type="transmembrane region" description="Helical" evidence="6">
    <location>
        <begin position="614"/>
        <end position="633"/>
    </location>
</feature>
<dbReference type="InterPro" id="IPR004843">
    <property type="entry name" value="Calcineurin-like_PHP"/>
</dbReference>
<dbReference type="Gene3D" id="1.10.10.10">
    <property type="entry name" value="Winged helix-like DNA-binding domain superfamily/Winged helix DNA-binding domain"/>
    <property type="match status" value="1"/>
</dbReference>
<name>A0A7E4V3J5_PANRE</name>
<keyword evidence="6" id="KW-0472">Membrane</keyword>
<dbReference type="InterPro" id="IPR036388">
    <property type="entry name" value="WH-like_DNA-bd_sf"/>
</dbReference>